<dbReference type="RefSeq" id="WP_248210199.1">
    <property type="nucleotide sequence ID" value="NZ_JALNMH010000011.1"/>
</dbReference>
<reference evidence="1" key="1">
    <citation type="submission" date="2022-04" db="EMBL/GenBank/DDBJ databases">
        <title>Lysobacter sp. CAU 1642 isolated from sea sand.</title>
        <authorList>
            <person name="Kim W."/>
        </authorList>
    </citation>
    <scope>NUCLEOTIDE SEQUENCE</scope>
    <source>
        <strain evidence="1">CAU 1642</strain>
    </source>
</reference>
<accession>A0ABT0GJA5</accession>
<evidence type="ECO:0000313" key="1">
    <source>
        <dbReference type="EMBL" id="MCK7594639.1"/>
    </source>
</evidence>
<gene>
    <name evidence="1" type="ORF">M0G41_13280</name>
</gene>
<dbReference type="EMBL" id="JALNMH010000011">
    <property type="protein sequence ID" value="MCK7594639.1"/>
    <property type="molecule type" value="Genomic_DNA"/>
</dbReference>
<keyword evidence="2" id="KW-1185">Reference proteome</keyword>
<proteinExistence type="predicted"/>
<evidence type="ECO:0008006" key="3">
    <source>
        <dbReference type="Google" id="ProtNLM"/>
    </source>
</evidence>
<evidence type="ECO:0000313" key="2">
    <source>
        <dbReference type="Proteomes" id="UP001431449"/>
    </source>
</evidence>
<name>A0ABT0GJA5_9GAMM</name>
<organism evidence="1 2">
    <name type="scientific">Pseudomarimonas salicorniae</name>
    <dbReference type="NCBI Taxonomy" id="2933270"/>
    <lineage>
        <taxon>Bacteria</taxon>
        <taxon>Pseudomonadati</taxon>
        <taxon>Pseudomonadota</taxon>
        <taxon>Gammaproteobacteria</taxon>
        <taxon>Lysobacterales</taxon>
        <taxon>Lysobacteraceae</taxon>
        <taxon>Pseudomarimonas</taxon>
    </lineage>
</organism>
<dbReference type="Proteomes" id="UP001431449">
    <property type="component" value="Unassembled WGS sequence"/>
</dbReference>
<protein>
    <recommendedName>
        <fullName evidence="3">STAS/SEC14 domain-containing protein</fullName>
    </recommendedName>
</protein>
<comment type="caution">
    <text evidence="1">The sequence shown here is derived from an EMBL/GenBank/DDBJ whole genome shotgun (WGS) entry which is preliminary data.</text>
</comment>
<sequence>MIEIAREGRVLRVVGGGPTNSEGIQHYIEALKPWLAQLGPGPWATLGIVHAGGSLLTPEAEALFRERAPALAARGRVAMALCSPPHPGNRILHAQWRRIYGDSGSELGIFERETDARAWLIERLSAHGAVARDLPSPEPPE</sequence>